<feature type="transmembrane region" description="Helical" evidence="8">
    <location>
        <begin position="7"/>
        <end position="25"/>
    </location>
</feature>
<feature type="transmembrane region" description="Helical" evidence="8">
    <location>
        <begin position="224"/>
        <end position="246"/>
    </location>
</feature>
<feature type="transmembrane region" description="Helical" evidence="8">
    <location>
        <begin position="126"/>
        <end position="147"/>
    </location>
</feature>
<proteinExistence type="inferred from homology"/>
<sequence>MDKINKFQTFVILLAVALGLLLGHLEFLSGIAAGFIVPLLMVMLYGLFLTMNLSELKSSFLNVRFSLASIAINFIWTPLFAYFLGYLFLGNELAIWMGFVMLTVTPCTDWYLVFTGAAKGNVSLSTAILPVNLILQVVLLPVYLLLFFGKSGDVEPSSIVESILLVLLVPFALAFITKKMVGKSSASGERFTVFFEKSQVLFLALAVVAMFASEGKNLIDNPAVIYQLLIPVLVFFAVMFLVGQIVSRSLGFSYADRVSLTLTTMARNSPIALAIAVSAFSSEPRIALSLVIGPLIELPILVLTSQILLKTQKSVA</sequence>
<feature type="transmembrane region" description="Helical" evidence="8">
    <location>
        <begin position="286"/>
        <end position="309"/>
    </location>
</feature>
<evidence type="ECO:0000256" key="8">
    <source>
        <dbReference type="SAM" id="Phobius"/>
    </source>
</evidence>
<gene>
    <name evidence="9" type="ORF">ACFQ2O_06445</name>
</gene>
<dbReference type="Gene3D" id="1.20.1530.20">
    <property type="match status" value="1"/>
</dbReference>
<feature type="transmembrane region" description="Helical" evidence="8">
    <location>
        <begin position="31"/>
        <end position="53"/>
    </location>
</feature>
<evidence type="ECO:0000256" key="5">
    <source>
        <dbReference type="ARBA" id="ARBA00022692"/>
    </source>
</evidence>
<dbReference type="PANTHER" id="PTHR43057:SF1">
    <property type="entry name" value="ARSENICAL-RESISTANCE PROTEIN 3"/>
    <property type="match status" value="1"/>
</dbReference>
<name>A0ABW3SLU2_9BACT</name>
<feature type="transmembrane region" description="Helical" evidence="8">
    <location>
        <begin position="94"/>
        <end position="114"/>
    </location>
</feature>
<protein>
    <submittedName>
        <fullName evidence="9">Arsenic resistance protein</fullName>
    </submittedName>
</protein>
<dbReference type="Proteomes" id="UP001597094">
    <property type="component" value="Unassembled WGS sequence"/>
</dbReference>
<keyword evidence="6 8" id="KW-1133">Transmembrane helix</keyword>
<evidence type="ECO:0000256" key="4">
    <source>
        <dbReference type="ARBA" id="ARBA00022475"/>
    </source>
</evidence>
<accession>A0ABW3SLU2</accession>
<comment type="subcellular location">
    <subcellularLocation>
        <location evidence="1">Cell membrane</location>
        <topology evidence="1">Multi-pass membrane protein</topology>
    </subcellularLocation>
</comment>
<evidence type="ECO:0000256" key="6">
    <source>
        <dbReference type="ARBA" id="ARBA00022989"/>
    </source>
</evidence>
<feature type="transmembrane region" description="Helical" evidence="8">
    <location>
        <begin position="193"/>
        <end position="212"/>
    </location>
</feature>
<evidence type="ECO:0000256" key="2">
    <source>
        <dbReference type="ARBA" id="ARBA00010110"/>
    </source>
</evidence>
<reference evidence="10" key="1">
    <citation type="journal article" date="2019" name="Int. J. Syst. Evol. Microbiol.">
        <title>The Global Catalogue of Microorganisms (GCM) 10K type strain sequencing project: providing services to taxonomists for standard genome sequencing and annotation.</title>
        <authorList>
            <consortium name="The Broad Institute Genomics Platform"/>
            <consortium name="The Broad Institute Genome Sequencing Center for Infectious Disease"/>
            <person name="Wu L."/>
            <person name="Ma J."/>
        </authorList>
    </citation>
    <scope>NUCLEOTIDE SEQUENCE [LARGE SCALE GENOMIC DNA]</scope>
    <source>
        <strain evidence="10">JCM 31319</strain>
    </source>
</reference>
<feature type="transmembrane region" description="Helical" evidence="8">
    <location>
        <begin position="258"/>
        <end position="280"/>
    </location>
</feature>
<dbReference type="PANTHER" id="PTHR43057">
    <property type="entry name" value="ARSENITE EFFLUX TRANSPORTER"/>
    <property type="match status" value="1"/>
</dbReference>
<evidence type="ECO:0000313" key="9">
    <source>
        <dbReference type="EMBL" id="MFD1185841.1"/>
    </source>
</evidence>
<keyword evidence="7 8" id="KW-0472">Membrane</keyword>
<feature type="transmembrane region" description="Helical" evidence="8">
    <location>
        <begin position="65"/>
        <end position="88"/>
    </location>
</feature>
<dbReference type="RefSeq" id="WP_377524223.1">
    <property type="nucleotide sequence ID" value="NZ_JBHTLD010000039.1"/>
</dbReference>
<comment type="caution">
    <text evidence="9">The sequence shown here is derived from an EMBL/GenBank/DDBJ whole genome shotgun (WGS) entry which is preliminary data.</text>
</comment>
<keyword evidence="3" id="KW-0813">Transport</keyword>
<dbReference type="InterPro" id="IPR004706">
    <property type="entry name" value="Arsenical-R_Acr3"/>
</dbReference>
<keyword evidence="5 8" id="KW-0812">Transmembrane</keyword>
<dbReference type="InterPro" id="IPR038770">
    <property type="entry name" value="Na+/solute_symporter_sf"/>
</dbReference>
<keyword evidence="4" id="KW-1003">Cell membrane</keyword>
<evidence type="ECO:0000256" key="7">
    <source>
        <dbReference type="ARBA" id="ARBA00023136"/>
    </source>
</evidence>
<organism evidence="9 10">
    <name type="scientific">Pontibacter rugosus</name>
    <dbReference type="NCBI Taxonomy" id="1745966"/>
    <lineage>
        <taxon>Bacteria</taxon>
        <taxon>Pseudomonadati</taxon>
        <taxon>Bacteroidota</taxon>
        <taxon>Cytophagia</taxon>
        <taxon>Cytophagales</taxon>
        <taxon>Hymenobacteraceae</taxon>
        <taxon>Pontibacter</taxon>
    </lineage>
</organism>
<evidence type="ECO:0000313" key="10">
    <source>
        <dbReference type="Proteomes" id="UP001597094"/>
    </source>
</evidence>
<feature type="transmembrane region" description="Helical" evidence="8">
    <location>
        <begin position="159"/>
        <end position="181"/>
    </location>
</feature>
<dbReference type="Pfam" id="PF01758">
    <property type="entry name" value="SBF"/>
    <property type="match status" value="1"/>
</dbReference>
<dbReference type="InterPro" id="IPR002657">
    <property type="entry name" value="BilAc:Na_symport/Acr3"/>
</dbReference>
<comment type="similarity">
    <text evidence="2">Belongs to the arsenical resistance-3 (ACR3) (TC 2.A.59) family.</text>
</comment>
<keyword evidence="10" id="KW-1185">Reference proteome</keyword>
<dbReference type="EMBL" id="JBHTLD010000039">
    <property type="protein sequence ID" value="MFD1185841.1"/>
    <property type="molecule type" value="Genomic_DNA"/>
</dbReference>
<evidence type="ECO:0000256" key="3">
    <source>
        <dbReference type="ARBA" id="ARBA00022448"/>
    </source>
</evidence>
<evidence type="ECO:0000256" key="1">
    <source>
        <dbReference type="ARBA" id="ARBA00004651"/>
    </source>
</evidence>